<keyword evidence="1" id="KW-0805">Transcription regulation</keyword>
<sequence>MELLQGDGAGNLREQVVERVRAEIVSGRTPPGSVYSVPGLATELGVSTTPVREALLELARSGLLVAMRNRGFRVERLSLEALENLFTMRELLERFALETLARQGLKDRDPLVKLADDVAHAVEAGDVPSYVALDRAFHAAMVGQVGNPLLTKMVLQLRDDMRLYGIDSAEGLKQQKVAVQEHYQMIELAAKGDVQQIGDLISLHILSWKPLFKAALERLA</sequence>
<dbReference type="Gene3D" id="1.20.120.530">
    <property type="entry name" value="GntR ligand-binding domain-like"/>
    <property type="match status" value="1"/>
</dbReference>
<dbReference type="Pfam" id="PF07729">
    <property type="entry name" value="FCD"/>
    <property type="match status" value="1"/>
</dbReference>
<dbReference type="InterPro" id="IPR036388">
    <property type="entry name" value="WH-like_DNA-bd_sf"/>
</dbReference>
<dbReference type="GO" id="GO:0003677">
    <property type="term" value="F:DNA binding"/>
    <property type="evidence" value="ECO:0007669"/>
    <property type="project" value="UniProtKB-KW"/>
</dbReference>
<keyword evidence="8" id="KW-1185">Reference proteome</keyword>
<dbReference type="EMBL" id="CP026112">
    <property type="protein sequence ID" value="AUT62696.1"/>
    <property type="molecule type" value="Genomic_DNA"/>
</dbReference>
<name>A0A2I8ET06_9BURK</name>
<gene>
    <name evidence="5" type="ORF">C2L65_24145</name>
    <name evidence="6" type="ORF">PTKU64_53350</name>
</gene>
<evidence type="ECO:0000313" key="8">
    <source>
        <dbReference type="Proteomes" id="UP001319874"/>
    </source>
</evidence>
<dbReference type="SMART" id="SM00345">
    <property type="entry name" value="HTH_GNTR"/>
    <property type="match status" value="1"/>
</dbReference>
<evidence type="ECO:0000313" key="5">
    <source>
        <dbReference type="EMBL" id="AUT62696.1"/>
    </source>
</evidence>
<dbReference type="KEGG" id="pter:C2L65_24145"/>
<dbReference type="AlphaFoldDB" id="A0A2I8ET06"/>
<dbReference type="InterPro" id="IPR011711">
    <property type="entry name" value="GntR_C"/>
</dbReference>
<dbReference type="PANTHER" id="PTHR43537">
    <property type="entry name" value="TRANSCRIPTIONAL REGULATOR, GNTR FAMILY"/>
    <property type="match status" value="1"/>
</dbReference>
<dbReference type="InterPro" id="IPR036390">
    <property type="entry name" value="WH_DNA-bd_sf"/>
</dbReference>
<evidence type="ECO:0000313" key="7">
    <source>
        <dbReference type="Proteomes" id="UP000243502"/>
    </source>
</evidence>
<dbReference type="InterPro" id="IPR008920">
    <property type="entry name" value="TF_FadR/GntR_C"/>
</dbReference>
<dbReference type="CDD" id="cd07377">
    <property type="entry name" value="WHTH_GntR"/>
    <property type="match status" value="1"/>
</dbReference>
<reference evidence="5 7" key="1">
    <citation type="submission" date="2018-01" db="EMBL/GenBank/DDBJ databases">
        <title>Species boundaries and ecological features among Paraburkholderia terrae DSMZ17804T, P. hospita DSMZ17164T and P. caribensis DSMZ13236T.</title>
        <authorList>
            <person name="Pratama A.A."/>
        </authorList>
    </citation>
    <scope>NUCLEOTIDE SEQUENCE [LARGE SCALE GENOMIC DNA]</scope>
    <source>
        <strain evidence="5 7">DSM 17804</strain>
    </source>
</reference>
<protein>
    <submittedName>
        <fullName evidence="5">GntR family transcriptional regulator</fullName>
    </submittedName>
</protein>
<proteinExistence type="predicted"/>
<dbReference type="Pfam" id="PF00392">
    <property type="entry name" value="GntR"/>
    <property type="match status" value="1"/>
</dbReference>
<evidence type="ECO:0000256" key="2">
    <source>
        <dbReference type="ARBA" id="ARBA00023125"/>
    </source>
</evidence>
<keyword evidence="3" id="KW-0804">Transcription</keyword>
<evidence type="ECO:0000259" key="4">
    <source>
        <dbReference type="PROSITE" id="PS50949"/>
    </source>
</evidence>
<feature type="domain" description="HTH gntR-type" evidence="4">
    <location>
        <begin position="10"/>
        <end position="77"/>
    </location>
</feature>
<evidence type="ECO:0000256" key="1">
    <source>
        <dbReference type="ARBA" id="ARBA00023015"/>
    </source>
</evidence>
<dbReference type="Gene3D" id="1.10.10.10">
    <property type="entry name" value="Winged helix-like DNA-binding domain superfamily/Winged helix DNA-binding domain"/>
    <property type="match status" value="1"/>
</dbReference>
<dbReference type="EMBL" id="AP024956">
    <property type="protein sequence ID" value="BCZ81660.1"/>
    <property type="molecule type" value="Genomic_DNA"/>
</dbReference>
<evidence type="ECO:0000313" key="6">
    <source>
        <dbReference type="EMBL" id="BCZ81660.1"/>
    </source>
</evidence>
<accession>A0A2I8ET06</accession>
<dbReference type="GO" id="GO:0003700">
    <property type="term" value="F:DNA-binding transcription factor activity"/>
    <property type="evidence" value="ECO:0007669"/>
    <property type="project" value="InterPro"/>
</dbReference>
<dbReference type="PANTHER" id="PTHR43537:SF45">
    <property type="entry name" value="GNTR FAMILY REGULATORY PROTEIN"/>
    <property type="match status" value="1"/>
</dbReference>
<dbReference type="SMART" id="SM00895">
    <property type="entry name" value="FCD"/>
    <property type="match status" value="1"/>
</dbReference>
<dbReference type="SUPFAM" id="SSF48008">
    <property type="entry name" value="GntR ligand-binding domain-like"/>
    <property type="match status" value="1"/>
</dbReference>
<keyword evidence="2" id="KW-0238">DNA-binding</keyword>
<dbReference type="PROSITE" id="PS50949">
    <property type="entry name" value="HTH_GNTR"/>
    <property type="match status" value="1"/>
</dbReference>
<organism evidence="5 7">
    <name type="scientific">Paraburkholderia terrae</name>
    <dbReference type="NCBI Taxonomy" id="311230"/>
    <lineage>
        <taxon>Bacteria</taxon>
        <taxon>Pseudomonadati</taxon>
        <taxon>Pseudomonadota</taxon>
        <taxon>Betaproteobacteria</taxon>
        <taxon>Burkholderiales</taxon>
        <taxon>Burkholderiaceae</taxon>
        <taxon>Paraburkholderia</taxon>
    </lineage>
</organism>
<dbReference type="Proteomes" id="UP000243502">
    <property type="component" value="Chromosome 2"/>
</dbReference>
<dbReference type="Proteomes" id="UP001319874">
    <property type="component" value="Chromosome 2"/>
</dbReference>
<dbReference type="OrthoDB" id="8680857at2"/>
<dbReference type="RefSeq" id="WP_042308989.1">
    <property type="nucleotide sequence ID" value="NZ_AP024956.1"/>
</dbReference>
<dbReference type="InterPro" id="IPR000524">
    <property type="entry name" value="Tscrpt_reg_HTH_GntR"/>
</dbReference>
<dbReference type="SUPFAM" id="SSF46785">
    <property type="entry name" value="Winged helix' DNA-binding domain"/>
    <property type="match status" value="1"/>
</dbReference>
<evidence type="ECO:0000256" key="3">
    <source>
        <dbReference type="ARBA" id="ARBA00023163"/>
    </source>
</evidence>
<reference evidence="6 8" key="2">
    <citation type="journal article" date="2022" name="Front. Microbiol.">
        <title>Identification and characterization of a novel class of self-sufficient cytochrome P450 hydroxylase involved in cyclohexanecarboxylate degradation in Paraburkholderia terrae strain KU-64.</title>
        <authorList>
            <person name="Yamamoto T."/>
            <person name="Hasegawa Y."/>
            <person name="Iwaki H."/>
        </authorList>
    </citation>
    <scope>NUCLEOTIDE SEQUENCE [LARGE SCALE GENOMIC DNA]</scope>
    <source>
        <strain evidence="6 8">KU-64</strain>
    </source>
</reference>